<dbReference type="EMBL" id="DVHN01000081">
    <property type="protein sequence ID" value="HIR88679.1"/>
    <property type="molecule type" value="Genomic_DNA"/>
</dbReference>
<evidence type="ECO:0000313" key="1">
    <source>
        <dbReference type="EMBL" id="HIR88679.1"/>
    </source>
</evidence>
<dbReference type="AlphaFoldDB" id="A0A9D1JD57"/>
<name>A0A9D1JD57_9FIRM</name>
<reference evidence="1" key="2">
    <citation type="journal article" date="2021" name="PeerJ">
        <title>Extensive microbial diversity within the chicken gut microbiome revealed by metagenomics and culture.</title>
        <authorList>
            <person name="Gilroy R."/>
            <person name="Ravi A."/>
            <person name="Getino M."/>
            <person name="Pursley I."/>
            <person name="Horton D.L."/>
            <person name="Alikhan N.F."/>
            <person name="Baker D."/>
            <person name="Gharbi K."/>
            <person name="Hall N."/>
            <person name="Watson M."/>
            <person name="Adriaenssens E.M."/>
            <person name="Foster-Nyarko E."/>
            <person name="Jarju S."/>
            <person name="Secka A."/>
            <person name="Antonio M."/>
            <person name="Oren A."/>
            <person name="Chaudhuri R.R."/>
            <person name="La Ragione R."/>
            <person name="Hildebrand F."/>
            <person name="Pallen M.J."/>
        </authorList>
    </citation>
    <scope>NUCLEOTIDE SEQUENCE</scope>
    <source>
        <strain evidence="1">ChiW13-3771</strain>
    </source>
</reference>
<evidence type="ECO:0000313" key="2">
    <source>
        <dbReference type="Proteomes" id="UP000824201"/>
    </source>
</evidence>
<proteinExistence type="predicted"/>
<gene>
    <name evidence="1" type="ORF">IAC96_06990</name>
</gene>
<dbReference type="Proteomes" id="UP000824201">
    <property type="component" value="Unassembled WGS sequence"/>
</dbReference>
<sequence>MRYQLKEFEAVIQEVLDSGGEFQLYPRGSSMLPLIREGRDWVMLAQKEKILHRNDIILYHRSDGRFVLHRIVKIRKDGYVLCGDNQIQLETGIQEDQVIALVEEIGRKGRSISNHSFWLRLYEWIWCCLPFRKLYFQIFGHRYPKFF</sequence>
<protein>
    <submittedName>
        <fullName evidence="1">S24/S26 family peptidase</fullName>
    </submittedName>
</protein>
<dbReference type="CDD" id="cd06462">
    <property type="entry name" value="Peptidase_S24_S26"/>
    <property type="match status" value="1"/>
</dbReference>
<accession>A0A9D1JD57</accession>
<comment type="caution">
    <text evidence="1">The sequence shown here is derived from an EMBL/GenBank/DDBJ whole genome shotgun (WGS) entry which is preliminary data.</text>
</comment>
<reference evidence="1" key="1">
    <citation type="submission" date="2020-10" db="EMBL/GenBank/DDBJ databases">
        <authorList>
            <person name="Gilroy R."/>
        </authorList>
    </citation>
    <scope>NUCLEOTIDE SEQUENCE</scope>
    <source>
        <strain evidence="1">ChiW13-3771</strain>
    </source>
</reference>
<organism evidence="1 2">
    <name type="scientific">Candidatus Fimimorpha faecalis</name>
    <dbReference type="NCBI Taxonomy" id="2840824"/>
    <lineage>
        <taxon>Bacteria</taxon>
        <taxon>Bacillati</taxon>
        <taxon>Bacillota</taxon>
        <taxon>Clostridia</taxon>
        <taxon>Eubacteriales</taxon>
        <taxon>Candidatus Fimimorpha</taxon>
    </lineage>
</organism>